<dbReference type="InterPro" id="IPR001138">
    <property type="entry name" value="Zn2Cys6_DnaBD"/>
</dbReference>
<evidence type="ECO:0000256" key="4">
    <source>
        <dbReference type="ARBA" id="ARBA00023163"/>
    </source>
</evidence>
<reference evidence="7 8" key="1">
    <citation type="journal article" date="2015" name="Genome Biol. Evol.">
        <title>Phylogenomic analyses indicate that early fungi evolved digesting cell walls of algal ancestors of land plants.</title>
        <authorList>
            <person name="Chang Y."/>
            <person name="Wang S."/>
            <person name="Sekimoto S."/>
            <person name="Aerts A.L."/>
            <person name="Choi C."/>
            <person name="Clum A."/>
            <person name="LaButti K.M."/>
            <person name="Lindquist E.A."/>
            <person name="Yee Ngan C."/>
            <person name="Ohm R.A."/>
            <person name="Salamov A.A."/>
            <person name="Grigoriev I.V."/>
            <person name="Spatafora J.W."/>
            <person name="Berbee M.L."/>
        </authorList>
    </citation>
    <scope>NUCLEOTIDE SEQUENCE [LARGE SCALE GENOMIC DNA]</scope>
    <source>
        <strain evidence="7 8">NRRL 28638</strain>
    </source>
</reference>
<keyword evidence="2" id="KW-0479">Metal-binding</keyword>
<dbReference type="PANTHER" id="PTHR47338">
    <property type="entry name" value="ZN(II)2CYS6 TRANSCRIPTION FACTOR (EUROFUNG)-RELATED"/>
    <property type="match status" value="1"/>
</dbReference>
<feature type="domain" description="Zn(2)-C6 fungal-type" evidence="6">
    <location>
        <begin position="16"/>
        <end position="46"/>
    </location>
</feature>
<keyword evidence="4" id="KW-0804">Transcription</keyword>
<dbReference type="InterPro" id="IPR036864">
    <property type="entry name" value="Zn2-C6_fun-type_DNA-bd_sf"/>
</dbReference>
<sequence>MPTKSSPTLQTNSRGACDICRLRKLKCDREDPSCTRCTNDNVPCTYYLFLNLPLPLDIQEFTRSRRLNGVRLARFKLERPLQSSQKQAQQQGSKLTIINYSPCNNENSIDKGVKTVGISKSKQNQIQIVKTKHTFISDKPAKEPNSLITMDKLTNSNWLDIKLPAIELNSPGAFFLITELSSKSVFGSLHHPNLLKSYSAIAPLFNNGLEQVPMQNSIDELLAQNVFHLILFYFKNLNTFHYTVYHKSFFDKWFENCQDSDFLTLVFGICALTCTWPNPPLNIVGANQLGVKYYELALYHLKKCYNKPSLTLFEALYILVDYEVKVNIVKEKKMKLTLLADLIGINLGIGKPSPNKSNDHRNLAWRIGEIHANAFLHIMGQSTTNMLYDSRSIRMSLDNLQVDGVLTQFEMELAVLHSYEAASYFHLVNRLDTILDRYEIRRGPSAIASGSNKEMSEECIRDLSELEREVINSYCNISSRLVNHGNSKILFADSHTNYYSHNLTLFYVTLLIEMNKSKVSMNAPIEPKEISNDFAVYLEEYRNLLPIDKCNKLNQLGLYLLKSMHNYNYMLIGSEYKWWCSMVIGTQFIYSMKLNPSKLAIIKSQLGELMGILEFYEDKSLLAKNASVPLKMILSSTISKK</sequence>
<dbReference type="OrthoDB" id="4356994at2759"/>
<dbReference type="SUPFAM" id="SSF57701">
    <property type="entry name" value="Zn2/Cys6 DNA-binding domain"/>
    <property type="match status" value="1"/>
</dbReference>
<evidence type="ECO:0000256" key="2">
    <source>
        <dbReference type="ARBA" id="ARBA00022723"/>
    </source>
</evidence>
<dbReference type="PROSITE" id="PS00463">
    <property type="entry name" value="ZN2_CY6_FUNGAL_1"/>
    <property type="match status" value="1"/>
</dbReference>
<accession>A0A137NUE5</accession>
<evidence type="ECO:0000313" key="7">
    <source>
        <dbReference type="EMBL" id="KXN66423.1"/>
    </source>
</evidence>
<gene>
    <name evidence="7" type="ORF">CONCODRAFT_80492</name>
</gene>
<dbReference type="InterPro" id="IPR050815">
    <property type="entry name" value="TF_fung"/>
</dbReference>
<keyword evidence="3" id="KW-0805">Transcription regulation</keyword>
<dbReference type="GO" id="GO:0000981">
    <property type="term" value="F:DNA-binding transcription factor activity, RNA polymerase II-specific"/>
    <property type="evidence" value="ECO:0007669"/>
    <property type="project" value="InterPro"/>
</dbReference>
<evidence type="ECO:0000256" key="1">
    <source>
        <dbReference type="ARBA" id="ARBA00004123"/>
    </source>
</evidence>
<keyword evidence="8" id="KW-1185">Reference proteome</keyword>
<dbReference type="GO" id="GO:0005634">
    <property type="term" value="C:nucleus"/>
    <property type="evidence" value="ECO:0007669"/>
    <property type="project" value="UniProtKB-SubCell"/>
</dbReference>
<evidence type="ECO:0000256" key="5">
    <source>
        <dbReference type="ARBA" id="ARBA00023242"/>
    </source>
</evidence>
<proteinExistence type="predicted"/>
<dbReference type="PANTHER" id="PTHR47338:SF27">
    <property type="entry name" value="ZN(II)2CYS6 TRANSCRIPTION FACTOR (EUROFUNG)"/>
    <property type="match status" value="1"/>
</dbReference>
<dbReference type="CDD" id="cd12148">
    <property type="entry name" value="fungal_TF_MHR"/>
    <property type="match status" value="1"/>
</dbReference>
<dbReference type="CDD" id="cd00067">
    <property type="entry name" value="GAL4"/>
    <property type="match status" value="1"/>
</dbReference>
<dbReference type="Pfam" id="PF00172">
    <property type="entry name" value="Zn_clus"/>
    <property type="match status" value="1"/>
</dbReference>
<dbReference type="PROSITE" id="PS50048">
    <property type="entry name" value="ZN2_CY6_FUNGAL_2"/>
    <property type="match status" value="1"/>
</dbReference>
<dbReference type="AlphaFoldDB" id="A0A137NUE5"/>
<evidence type="ECO:0000313" key="8">
    <source>
        <dbReference type="Proteomes" id="UP000070444"/>
    </source>
</evidence>
<evidence type="ECO:0000256" key="3">
    <source>
        <dbReference type="ARBA" id="ARBA00023015"/>
    </source>
</evidence>
<dbReference type="Gene3D" id="4.10.240.10">
    <property type="entry name" value="Zn(2)-C6 fungal-type DNA-binding domain"/>
    <property type="match status" value="1"/>
</dbReference>
<dbReference type="GO" id="GO:0008270">
    <property type="term" value="F:zinc ion binding"/>
    <property type="evidence" value="ECO:0007669"/>
    <property type="project" value="InterPro"/>
</dbReference>
<comment type="subcellular location">
    <subcellularLocation>
        <location evidence="1">Nucleus</location>
    </subcellularLocation>
</comment>
<name>A0A137NUE5_CONC2</name>
<evidence type="ECO:0000259" key="6">
    <source>
        <dbReference type="PROSITE" id="PS50048"/>
    </source>
</evidence>
<keyword evidence="5" id="KW-0539">Nucleus</keyword>
<dbReference type="Proteomes" id="UP000070444">
    <property type="component" value="Unassembled WGS sequence"/>
</dbReference>
<protein>
    <recommendedName>
        <fullName evidence="6">Zn(2)-C6 fungal-type domain-containing protein</fullName>
    </recommendedName>
</protein>
<dbReference type="EMBL" id="KQ964728">
    <property type="protein sequence ID" value="KXN66423.1"/>
    <property type="molecule type" value="Genomic_DNA"/>
</dbReference>
<organism evidence="7 8">
    <name type="scientific">Conidiobolus coronatus (strain ATCC 28846 / CBS 209.66 / NRRL 28638)</name>
    <name type="common">Delacroixia coronata</name>
    <dbReference type="NCBI Taxonomy" id="796925"/>
    <lineage>
        <taxon>Eukaryota</taxon>
        <taxon>Fungi</taxon>
        <taxon>Fungi incertae sedis</taxon>
        <taxon>Zoopagomycota</taxon>
        <taxon>Entomophthoromycotina</taxon>
        <taxon>Entomophthoromycetes</taxon>
        <taxon>Entomophthorales</taxon>
        <taxon>Ancylistaceae</taxon>
        <taxon>Conidiobolus</taxon>
    </lineage>
</organism>
<dbReference type="SMART" id="SM00066">
    <property type="entry name" value="GAL4"/>
    <property type="match status" value="1"/>
</dbReference>